<dbReference type="Gene3D" id="3.30.300.30">
    <property type="match status" value="1"/>
</dbReference>
<dbReference type="InterPro" id="IPR042099">
    <property type="entry name" value="ANL_N_sf"/>
</dbReference>
<comment type="caution">
    <text evidence="7">The sequence shown here is derived from an EMBL/GenBank/DDBJ whole genome shotgun (WGS) entry which is preliminary data.</text>
</comment>
<sequence length="516" mass="54201">MPFSSPLADVEIPEVSVPQLVIGPAAARGDHPALIDGRTGQTLTYAQLAHMVDRLAAGLAGAGLRPGDVLALFSPNTLLYPVVFHAALAAGATVTTVNALATEKDLTTQLSDSGAKMLVTVSPFLDRAAAAAAQVQEILVCDSAEGYRSVQELMATAESAPVVDIDPATTLAVLPYSSGTTGVAKGVMLTHRNLVANIAQTQEVVKYDPADRVLAVLPFFHIYGLTVLMNMALSKGATLVVLPRFDLAEFLTAMQDQRVSRAFVAPPIVLALAKHPLVDQYDLSALRVVFSGAAPLDGELAQACAARLGCLVQQGYGMTELSPVSHAQVHGDGRVKPGTVGPLIPNTLARVVDVATGDDLGVGEPGELWISGPQVMQGYLGRRADTDATVDADGWLHTGDVGLVDTDGDWFIVDRVKELIKYKGYQVPPAELEAVLLGHPQIADAAVVAGHDADGEEIPHAFVAVTAGADLSAQDVKDYVAERVAPYKRVRAVTFVATIPKSASGKILRKDLRAQL</sequence>
<evidence type="ECO:0000259" key="5">
    <source>
        <dbReference type="Pfam" id="PF00501"/>
    </source>
</evidence>
<organism evidence="7 8">
    <name type="scientific">Catellatospora methionotrophica</name>
    <dbReference type="NCBI Taxonomy" id="121620"/>
    <lineage>
        <taxon>Bacteria</taxon>
        <taxon>Bacillati</taxon>
        <taxon>Actinomycetota</taxon>
        <taxon>Actinomycetes</taxon>
        <taxon>Micromonosporales</taxon>
        <taxon>Micromonosporaceae</taxon>
        <taxon>Catellatospora</taxon>
    </lineage>
</organism>
<dbReference type="InterPro" id="IPR025110">
    <property type="entry name" value="AMP-bd_C"/>
</dbReference>
<proteinExistence type="inferred from homology"/>
<dbReference type="PANTHER" id="PTHR24096">
    <property type="entry name" value="LONG-CHAIN-FATTY-ACID--COA LIGASE"/>
    <property type="match status" value="1"/>
</dbReference>
<name>A0A8J3PH12_9ACTN</name>
<feature type="domain" description="AMP-dependent synthetase/ligase" evidence="5">
    <location>
        <begin position="25"/>
        <end position="380"/>
    </location>
</feature>
<dbReference type="FunFam" id="3.30.300.30:FF:000007">
    <property type="entry name" value="4-coumarate--CoA ligase 2"/>
    <property type="match status" value="1"/>
</dbReference>
<dbReference type="Pfam" id="PF00501">
    <property type="entry name" value="AMP-binding"/>
    <property type="match status" value="1"/>
</dbReference>
<dbReference type="GO" id="GO:0016405">
    <property type="term" value="F:CoA-ligase activity"/>
    <property type="evidence" value="ECO:0007669"/>
    <property type="project" value="TreeGrafter"/>
</dbReference>
<keyword evidence="3" id="KW-0547">Nucleotide-binding</keyword>
<keyword evidence="8" id="KW-1185">Reference proteome</keyword>
<dbReference type="InterPro" id="IPR000873">
    <property type="entry name" value="AMP-dep_synth/lig_dom"/>
</dbReference>
<dbReference type="RefSeq" id="WP_166388759.1">
    <property type="nucleotide sequence ID" value="NZ_BAAATT010000003.1"/>
</dbReference>
<dbReference type="SUPFAM" id="SSF56801">
    <property type="entry name" value="Acetyl-CoA synthetase-like"/>
    <property type="match status" value="1"/>
</dbReference>
<dbReference type="EMBL" id="BONJ01000026">
    <property type="protein sequence ID" value="GIG16249.1"/>
    <property type="molecule type" value="Genomic_DNA"/>
</dbReference>
<keyword evidence="2" id="KW-0436">Ligase</keyword>
<evidence type="ECO:0000313" key="8">
    <source>
        <dbReference type="Proteomes" id="UP000660339"/>
    </source>
</evidence>
<feature type="domain" description="AMP-binding enzyme C-terminal" evidence="6">
    <location>
        <begin position="431"/>
        <end position="506"/>
    </location>
</feature>
<evidence type="ECO:0000259" key="6">
    <source>
        <dbReference type="Pfam" id="PF13193"/>
    </source>
</evidence>
<dbReference type="GO" id="GO:0005524">
    <property type="term" value="F:ATP binding"/>
    <property type="evidence" value="ECO:0007669"/>
    <property type="project" value="UniProtKB-KW"/>
</dbReference>
<gene>
    <name evidence="7" type="ORF">Cme02nite_45810</name>
</gene>
<dbReference type="FunFam" id="3.40.50.12780:FF:000003">
    <property type="entry name" value="Long-chain-fatty-acid--CoA ligase FadD"/>
    <property type="match status" value="1"/>
</dbReference>
<dbReference type="PROSITE" id="PS00455">
    <property type="entry name" value="AMP_BINDING"/>
    <property type="match status" value="1"/>
</dbReference>
<dbReference type="AlphaFoldDB" id="A0A8J3PH12"/>
<accession>A0A8J3PH12</accession>
<protein>
    <submittedName>
        <fullName evidence="7">AMP-dependent synthetase</fullName>
    </submittedName>
</protein>
<keyword evidence="4" id="KW-0067">ATP-binding</keyword>
<evidence type="ECO:0000256" key="1">
    <source>
        <dbReference type="ARBA" id="ARBA00006432"/>
    </source>
</evidence>
<dbReference type="Proteomes" id="UP000660339">
    <property type="component" value="Unassembled WGS sequence"/>
</dbReference>
<comment type="similarity">
    <text evidence="1">Belongs to the ATP-dependent AMP-binding enzyme family.</text>
</comment>
<dbReference type="Gene3D" id="3.40.50.12780">
    <property type="entry name" value="N-terminal domain of ligase-like"/>
    <property type="match status" value="1"/>
</dbReference>
<reference evidence="7" key="1">
    <citation type="submission" date="2021-01" db="EMBL/GenBank/DDBJ databases">
        <title>Whole genome shotgun sequence of Catellatospora methionotrophica NBRC 14553.</title>
        <authorList>
            <person name="Komaki H."/>
            <person name="Tamura T."/>
        </authorList>
    </citation>
    <scope>NUCLEOTIDE SEQUENCE</scope>
    <source>
        <strain evidence="7">NBRC 14553</strain>
    </source>
</reference>
<evidence type="ECO:0000256" key="4">
    <source>
        <dbReference type="ARBA" id="ARBA00022840"/>
    </source>
</evidence>
<evidence type="ECO:0000256" key="2">
    <source>
        <dbReference type="ARBA" id="ARBA00022598"/>
    </source>
</evidence>
<dbReference type="InterPro" id="IPR020845">
    <property type="entry name" value="AMP-binding_CS"/>
</dbReference>
<dbReference type="PANTHER" id="PTHR24096:SF149">
    <property type="entry name" value="AMP-BINDING DOMAIN-CONTAINING PROTEIN-RELATED"/>
    <property type="match status" value="1"/>
</dbReference>
<evidence type="ECO:0000313" key="7">
    <source>
        <dbReference type="EMBL" id="GIG16249.1"/>
    </source>
</evidence>
<dbReference type="Pfam" id="PF13193">
    <property type="entry name" value="AMP-binding_C"/>
    <property type="match status" value="1"/>
</dbReference>
<dbReference type="InterPro" id="IPR045851">
    <property type="entry name" value="AMP-bd_C_sf"/>
</dbReference>
<evidence type="ECO:0000256" key="3">
    <source>
        <dbReference type="ARBA" id="ARBA00022741"/>
    </source>
</evidence>